<dbReference type="PANTHER" id="PTHR12992:SF24">
    <property type="entry name" value="PEROXISOMAL COENZYME A DIPHOSPHATASE NUDT7"/>
    <property type="match status" value="1"/>
</dbReference>
<dbReference type="GO" id="GO:0005777">
    <property type="term" value="C:peroxisome"/>
    <property type="evidence" value="ECO:0007669"/>
    <property type="project" value="EnsemblFungi"/>
</dbReference>
<evidence type="ECO:0000256" key="6">
    <source>
        <dbReference type="ARBA" id="ARBA00023211"/>
    </source>
</evidence>
<dbReference type="GO" id="GO:0015938">
    <property type="term" value="P:coenzyme A catabolic process"/>
    <property type="evidence" value="ECO:0007669"/>
    <property type="project" value="TreeGrafter"/>
</dbReference>
<feature type="domain" description="Nudix hydrolase" evidence="7">
    <location>
        <begin position="31"/>
        <end position="187"/>
    </location>
</feature>
<dbReference type="SUPFAM" id="SSF55811">
    <property type="entry name" value="Nudix"/>
    <property type="match status" value="1"/>
</dbReference>
<evidence type="ECO:0000256" key="2">
    <source>
        <dbReference type="ARBA" id="ARBA00001946"/>
    </source>
</evidence>
<dbReference type="InterPro" id="IPR015797">
    <property type="entry name" value="NUDIX_hydrolase-like_dom_sf"/>
</dbReference>
<dbReference type="STRING" id="669874.A0A1E4TSK7"/>
<keyword evidence="6" id="KW-0464">Manganese</keyword>
<evidence type="ECO:0000256" key="4">
    <source>
        <dbReference type="ARBA" id="ARBA00022801"/>
    </source>
</evidence>
<dbReference type="CDD" id="cd03426">
    <property type="entry name" value="NUDIX_CoAse_Nudt7"/>
    <property type="match status" value="1"/>
</dbReference>
<dbReference type="InterPro" id="IPR000086">
    <property type="entry name" value="NUDIX_hydrolase_dom"/>
</dbReference>
<dbReference type="GO" id="GO:0010945">
    <property type="term" value="F:coenzyme A diphosphatase activity"/>
    <property type="evidence" value="ECO:0007669"/>
    <property type="project" value="EnsemblFungi"/>
</dbReference>
<gene>
    <name evidence="8" type="ORF">PACTADRAFT_43863</name>
</gene>
<dbReference type="OrthoDB" id="206213at2759"/>
<dbReference type="Proteomes" id="UP000094236">
    <property type="component" value="Unassembled WGS sequence"/>
</dbReference>
<dbReference type="GO" id="GO:0006281">
    <property type="term" value="P:DNA repair"/>
    <property type="evidence" value="ECO:0007669"/>
    <property type="project" value="EnsemblFungi"/>
</dbReference>
<proteinExistence type="predicted"/>
<evidence type="ECO:0000313" key="9">
    <source>
        <dbReference type="Proteomes" id="UP000094236"/>
    </source>
</evidence>
<evidence type="ECO:0000313" key="8">
    <source>
        <dbReference type="EMBL" id="ODV94753.1"/>
    </source>
</evidence>
<dbReference type="Pfam" id="PF00293">
    <property type="entry name" value="NUDIX"/>
    <property type="match status" value="1"/>
</dbReference>
<keyword evidence="9" id="KW-1185">Reference proteome</keyword>
<dbReference type="InterPro" id="IPR045121">
    <property type="entry name" value="CoAse"/>
</dbReference>
<dbReference type="PANTHER" id="PTHR12992">
    <property type="entry name" value="NUDIX HYDROLASE"/>
    <property type="match status" value="1"/>
</dbReference>
<dbReference type="GO" id="GO:0008413">
    <property type="term" value="F:8-oxo-7,8-dihydroguanosine triphosphate pyrophosphatase activity"/>
    <property type="evidence" value="ECO:0007669"/>
    <property type="project" value="EnsemblFungi"/>
</dbReference>
<dbReference type="AlphaFoldDB" id="A0A1E4TSK7"/>
<dbReference type="GO" id="GO:0046872">
    <property type="term" value="F:metal ion binding"/>
    <property type="evidence" value="ECO:0007669"/>
    <property type="project" value="UniProtKB-KW"/>
</dbReference>
<keyword evidence="4" id="KW-0378">Hydrolase</keyword>
<dbReference type="Gene3D" id="3.90.79.10">
    <property type="entry name" value="Nucleoside Triphosphate Pyrophosphohydrolase"/>
    <property type="match status" value="1"/>
</dbReference>
<accession>A0A1E4TSK7</accession>
<name>A0A1E4TSK7_PACTA</name>
<keyword evidence="5" id="KW-0460">Magnesium</keyword>
<comment type="cofactor">
    <cofactor evidence="2">
        <name>Mg(2+)</name>
        <dbReference type="ChEBI" id="CHEBI:18420"/>
    </cofactor>
</comment>
<evidence type="ECO:0000256" key="3">
    <source>
        <dbReference type="ARBA" id="ARBA00022723"/>
    </source>
</evidence>
<sequence length="332" mass="38044">MESEFLQNIANYKPRYFNNSKVSIWHKLPISRRSAVLVILFLGKSGELRVVLSKRSRKLRSFPGNIALPGGRADTGLESEWQTARRETEEEIGISQSDLILKEKFGCSIDQINLFPCYLSRTFLAVTPCIGFLKWSPSKLKSFEDQHISSVMLNPGESSSIFSVPLKDFLQPKPRNEKLKECLKSKHITTKWGDLPWQYRSFIFPIDNPNEVKWLDEVQDLSSSEEETAKEIELNDLGEKIKIRDVWGLTANILHDLADITYNGSKAYDKEIGEEELLNALHEEGGQLSTKQRTDYELKMMNHTSAKNASFKEYLSKETFQKLQKIYNGNVA</sequence>
<reference evidence="9" key="1">
    <citation type="submission" date="2016-05" db="EMBL/GenBank/DDBJ databases">
        <title>Comparative genomics of biotechnologically important yeasts.</title>
        <authorList>
            <consortium name="DOE Joint Genome Institute"/>
            <person name="Riley R."/>
            <person name="Haridas S."/>
            <person name="Wolfe K.H."/>
            <person name="Lopes M.R."/>
            <person name="Hittinger C.T."/>
            <person name="Goker M."/>
            <person name="Salamov A."/>
            <person name="Wisecaver J."/>
            <person name="Long T.M."/>
            <person name="Aerts A.L."/>
            <person name="Barry K."/>
            <person name="Choi C."/>
            <person name="Clum A."/>
            <person name="Coughlan A.Y."/>
            <person name="Deshpande S."/>
            <person name="Douglass A.P."/>
            <person name="Hanson S.J."/>
            <person name="Klenk H.-P."/>
            <person name="Labutti K."/>
            <person name="Lapidus A."/>
            <person name="Lindquist E."/>
            <person name="Lipzen A."/>
            <person name="Meier-Kolthoff J.P."/>
            <person name="Ohm R.A."/>
            <person name="Otillar R.P."/>
            <person name="Pangilinan J."/>
            <person name="Peng Y."/>
            <person name="Rokas A."/>
            <person name="Rosa C.A."/>
            <person name="Scheuner C."/>
            <person name="Sibirny A.A."/>
            <person name="Slot J.C."/>
            <person name="Stielow J.B."/>
            <person name="Sun H."/>
            <person name="Kurtzman C.P."/>
            <person name="Blackwell M."/>
            <person name="Grigoriev I.V."/>
            <person name="Jeffries T.W."/>
        </authorList>
    </citation>
    <scope>NUCLEOTIDE SEQUENCE [LARGE SCALE GENOMIC DNA]</scope>
    <source>
        <strain evidence="9">NRRL Y-2460</strain>
    </source>
</reference>
<evidence type="ECO:0000256" key="1">
    <source>
        <dbReference type="ARBA" id="ARBA00001936"/>
    </source>
</evidence>
<dbReference type="EMBL" id="KV454015">
    <property type="protein sequence ID" value="ODV94753.1"/>
    <property type="molecule type" value="Genomic_DNA"/>
</dbReference>
<protein>
    <recommendedName>
        <fullName evidence="7">Nudix hydrolase domain-containing protein</fullName>
    </recommendedName>
</protein>
<dbReference type="PROSITE" id="PS51462">
    <property type="entry name" value="NUDIX"/>
    <property type="match status" value="1"/>
</dbReference>
<evidence type="ECO:0000256" key="5">
    <source>
        <dbReference type="ARBA" id="ARBA00022842"/>
    </source>
</evidence>
<comment type="cofactor">
    <cofactor evidence="1">
        <name>Mn(2+)</name>
        <dbReference type="ChEBI" id="CHEBI:29035"/>
    </cofactor>
</comment>
<keyword evidence="3" id="KW-0479">Metal-binding</keyword>
<evidence type="ECO:0000259" key="7">
    <source>
        <dbReference type="PROSITE" id="PS51462"/>
    </source>
</evidence>
<organism evidence="8 9">
    <name type="scientific">Pachysolen tannophilus NRRL Y-2460</name>
    <dbReference type="NCBI Taxonomy" id="669874"/>
    <lineage>
        <taxon>Eukaryota</taxon>
        <taxon>Fungi</taxon>
        <taxon>Dikarya</taxon>
        <taxon>Ascomycota</taxon>
        <taxon>Saccharomycotina</taxon>
        <taxon>Pichiomycetes</taxon>
        <taxon>Pachysolenaceae</taxon>
        <taxon>Pachysolen</taxon>
    </lineage>
</organism>